<dbReference type="Pfam" id="PF18998">
    <property type="entry name" value="Flg_new_2"/>
    <property type="match status" value="2"/>
</dbReference>
<dbReference type="NCBIfam" id="TIGR04213">
    <property type="entry name" value="PGF_pre_PGF"/>
    <property type="match status" value="1"/>
</dbReference>
<dbReference type="EMBL" id="JAWDKA010000003">
    <property type="protein sequence ID" value="MDV0441452.1"/>
    <property type="molecule type" value="Genomic_DNA"/>
</dbReference>
<dbReference type="InterPro" id="IPR039448">
    <property type="entry name" value="Beta_helix"/>
</dbReference>
<feature type="transmembrane region" description="Helical" evidence="2">
    <location>
        <begin position="1029"/>
        <end position="1047"/>
    </location>
</feature>
<feature type="domain" description="Right handed beta helix" evidence="3">
    <location>
        <begin position="179"/>
        <end position="314"/>
    </location>
</feature>
<feature type="region of interest" description="Disordered" evidence="1">
    <location>
        <begin position="976"/>
        <end position="1019"/>
    </location>
</feature>
<dbReference type="InterPro" id="IPR006626">
    <property type="entry name" value="PbH1"/>
</dbReference>
<evidence type="ECO:0000256" key="1">
    <source>
        <dbReference type="SAM" id="MobiDB-lite"/>
    </source>
</evidence>
<dbReference type="InterPro" id="IPR026453">
    <property type="entry name" value="PGF_pre_PGF"/>
</dbReference>
<gene>
    <name evidence="5" type="ORF">McpAg1_06430</name>
</gene>
<dbReference type="Pfam" id="PF13229">
    <property type="entry name" value="Beta_helix"/>
    <property type="match status" value="2"/>
</dbReference>
<dbReference type="SMART" id="SM00710">
    <property type="entry name" value="PbH1"/>
    <property type="match status" value="13"/>
</dbReference>
<dbReference type="InterPro" id="IPR012334">
    <property type="entry name" value="Pectin_lyas_fold"/>
</dbReference>
<keyword evidence="2" id="KW-1133">Transmembrane helix</keyword>
<dbReference type="AlphaFoldDB" id="A0AAE4S965"/>
<feature type="domain" description="Right handed beta helix" evidence="3">
    <location>
        <begin position="385"/>
        <end position="555"/>
    </location>
</feature>
<feature type="compositionally biased region" description="Low complexity" evidence="1">
    <location>
        <begin position="981"/>
        <end position="1000"/>
    </location>
</feature>
<dbReference type="InterPro" id="IPR044060">
    <property type="entry name" value="Bacterial_rp_domain"/>
</dbReference>
<evidence type="ECO:0000313" key="6">
    <source>
        <dbReference type="Proteomes" id="UP001273136"/>
    </source>
</evidence>
<evidence type="ECO:0008006" key="7">
    <source>
        <dbReference type="Google" id="ProtNLM"/>
    </source>
</evidence>
<keyword evidence="2" id="KW-0472">Membrane</keyword>
<feature type="domain" description="Bacterial repeat" evidence="4">
    <location>
        <begin position="685"/>
        <end position="747"/>
    </location>
</feature>
<dbReference type="SUPFAM" id="SSF51126">
    <property type="entry name" value="Pectin lyase-like"/>
    <property type="match status" value="3"/>
</dbReference>
<feature type="domain" description="Bacterial repeat" evidence="4">
    <location>
        <begin position="758"/>
        <end position="820"/>
    </location>
</feature>
<dbReference type="PANTHER" id="PTHR11319">
    <property type="entry name" value="G PROTEIN-COUPLED RECEPTOR-RELATED"/>
    <property type="match status" value="1"/>
</dbReference>
<sequence>MSLNDNSQDKVSYRCWIHRLLLIFVAMLIAGALLAGPAAADTYVTNFSELKSAITANKDPVIVICENISLTAVLTINSDVTITTDGTDRSLIRYSAYKNSIFKISSGGNLTLTGNDSGILTLDGYNLAVSTNGAGVYVDGGNFTMRNCTITGNKANASGTSKTTYSGGGVYVASGNFTMSGGTITGNTATANGGGVYVASGNFTMSGGTITGNTATANGGGVYVASGNFTMSGGTITDNTAKDSGGVYVQNGGILTMNDSIISDNYGSNAIYFTGTHIIVNNCTISDNNAAGLSCSGNTIVNNCTISGNSGLGLSCGSNAIVNNCTISGNSGTGLSCGSNVIVNNCTISGNSGTSGGGVKGANVTMNSCTISDNTATDGGGVFVNGVFVMNDSTISNNTAIGGSGGGVYIYSSTSTMGTFTMNSGSISDNNAMIASSFYGGGGVYVNGVFVMNGGTITNNTATYGGGVILGVGYNKIFDMKGGTITGNTATGKGGGVYTYGCFTMFGGTITGNTATDKGGGVYLDSNSFSMCDTATISGNIATNGGGIYVVDGTTFNMNGGEISDNSATMNGSEVYLSSSSNPKFWISSASNIGPNTTYIAANTFIKVGFLPSDNKPVVQNITPQNQTEGAKIVQLFTGATAESEDYFTLSPDLKGIALKYSDVSSPPELRIVIINSDYSLTVINGSGTGSYPSGRSVSISATPQSGKEFVNWTSSMGGTFGNNESETTTFIMPDNDATVTATFKDISPTDYSLTVINGSGTGSYPSGRSVSISATPQPDKEFVNWTSSMGGTFGNNESETTTFIMPDNDVTVTANFKNILPTPVPTFRPSVDSSDSKYSDTIIAYIDDTGAASFDNLLGFIRIILPKGTYGTVILNTAPSGVTAPLDSYTVCNITVPEFQGFAQIEFSVPIALLRDQGLTVNDVVLRHYTNGQWVNLPTFYLGEERGAATYVASTSSFSPFAIVYERGGATIVEKSTPQPTASSGTAKTAAATAVPTVADDQTQSANSDSQTISSNSGATAAPTLTQAPASLAGLFAGLLAACLLVRRRV</sequence>
<dbReference type="Gene3D" id="2.160.20.10">
    <property type="entry name" value="Single-stranded right-handed beta-helix, Pectin lyase-like"/>
    <property type="match status" value="1"/>
</dbReference>
<dbReference type="InterPro" id="IPR011050">
    <property type="entry name" value="Pectin_lyase_fold/virulence"/>
</dbReference>
<evidence type="ECO:0000259" key="3">
    <source>
        <dbReference type="Pfam" id="PF13229"/>
    </source>
</evidence>
<organism evidence="5 6">
    <name type="scientific">Methanorbis furvi</name>
    <dbReference type="NCBI Taxonomy" id="3028299"/>
    <lineage>
        <taxon>Archaea</taxon>
        <taxon>Methanobacteriati</taxon>
        <taxon>Methanobacteriota</taxon>
        <taxon>Stenosarchaea group</taxon>
        <taxon>Methanomicrobia</taxon>
        <taxon>Methanomicrobiales</taxon>
        <taxon>Methanocorpusculaceae</taxon>
        <taxon>Methanorbis</taxon>
    </lineage>
</organism>
<evidence type="ECO:0000313" key="5">
    <source>
        <dbReference type="EMBL" id="MDV0441452.1"/>
    </source>
</evidence>
<dbReference type="InterPro" id="IPR012332">
    <property type="entry name" value="Autotransporter_pectin_lyase_C"/>
</dbReference>
<protein>
    <recommendedName>
        <fullName evidence="7">PGF-pre-PGF domain-containing protein</fullName>
    </recommendedName>
</protein>
<evidence type="ECO:0000256" key="2">
    <source>
        <dbReference type="SAM" id="Phobius"/>
    </source>
</evidence>
<keyword evidence="2" id="KW-0812">Transmembrane</keyword>
<keyword evidence="6" id="KW-1185">Reference proteome</keyword>
<feature type="compositionally biased region" description="Polar residues" evidence="1">
    <location>
        <begin position="1001"/>
        <end position="1019"/>
    </location>
</feature>
<evidence type="ECO:0000259" key="4">
    <source>
        <dbReference type="Pfam" id="PF18998"/>
    </source>
</evidence>
<dbReference type="PANTHER" id="PTHR11319:SF35">
    <property type="entry name" value="OUTER MEMBRANE PROTEIN PMPC-RELATED"/>
    <property type="match status" value="1"/>
</dbReference>
<name>A0AAE4S965_9EURY</name>
<proteinExistence type="predicted"/>
<dbReference type="Gene3D" id="2.160.20.20">
    <property type="match status" value="1"/>
</dbReference>
<comment type="caution">
    <text evidence="5">The sequence shown here is derived from an EMBL/GenBank/DDBJ whole genome shotgun (WGS) entry which is preliminary data.</text>
</comment>
<accession>A0AAE4S965</accession>
<reference evidence="5" key="1">
    <citation type="submission" date="2023-06" db="EMBL/GenBank/DDBJ databases">
        <title>Genome sequence of Methancorpusculaceae sp. Ag1.</title>
        <authorList>
            <person name="Protasov E."/>
            <person name="Platt K."/>
            <person name="Poehlein A."/>
            <person name="Daniel R."/>
            <person name="Brune A."/>
        </authorList>
    </citation>
    <scope>NUCLEOTIDE SEQUENCE</scope>
    <source>
        <strain evidence="5">Ag1</strain>
    </source>
</reference>
<dbReference type="Proteomes" id="UP001273136">
    <property type="component" value="Unassembled WGS sequence"/>
</dbReference>